<keyword evidence="1" id="KW-1133">Transmembrane helix</keyword>
<reference evidence="2 3" key="1">
    <citation type="journal article" date="2014" name="Int. J. Syst. Evol. Microbiol.">
        <title>Complete genome sequence of Corynebacterium casei LMG S-19264T (=DSM 44701T), isolated from a smear-ripened cheese.</title>
        <authorList>
            <consortium name="US DOE Joint Genome Institute (JGI-PGF)"/>
            <person name="Walter F."/>
            <person name="Albersmeier A."/>
            <person name="Kalinowski J."/>
            <person name="Ruckert C."/>
        </authorList>
    </citation>
    <scope>NUCLEOTIDE SEQUENCE [LARGE SCALE GENOMIC DNA]</scope>
    <source>
        <strain evidence="2 3">NBRC 112289</strain>
    </source>
</reference>
<dbReference type="RefSeq" id="WP_284233962.1">
    <property type="nucleotide sequence ID" value="NZ_BSUL01000001.1"/>
</dbReference>
<feature type="transmembrane region" description="Helical" evidence="1">
    <location>
        <begin position="89"/>
        <end position="111"/>
    </location>
</feature>
<dbReference type="InterPro" id="IPR021414">
    <property type="entry name" value="DUF3054"/>
</dbReference>
<feature type="transmembrane region" description="Helical" evidence="1">
    <location>
        <begin position="36"/>
        <end position="53"/>
    </location>
</feature>
<keyword evidence="3" id="KW-1185">Reference proteome</keyword>
<keyword evidence="1" id="KW-0472">Membrane</keyword>
<dbReference type="Pfam" id="PF11255">
    <property type="entry name" value="DUF3054"/>
    <property type="match status" value="1"/>
</dbReference>
<keyword evidence="1" id="KW-0812">Transmembrane</keyword>
<gene>
    <name evidence="2" type="ORF">GCM10025874_29130</name>
</gene>
<sequence length="120" mass="12809">MRALASLLLDAALLLAFVLIGRSSHDEPLAGAWQTYWPFLVPLLVGWLITAGWQAPAAVLRTGFIVWAVTVGGGILLRLANGQGAEPSFIVVTAVVLAAFLVGWRVIAAIVRRAARPRRA</sequence>
<name>A0AA37UPQ4_9MICO</name>
<organism evidence="2 3">
    <name type="scientific">Arenivirga flava</name>
    <dbReference type="NCBI Taxonomy" id="1930060"/>
    <lineage>
        <taxon>Bacteria</taxon>
        <taxon>Bacillati</taxon>
        <taxon>Actinomycetota</taxon>
        <taxon>Actinomycetes</taxon>
        <taxon>Micrococcales</taxon>
        <taxon>Microbacteriaceae</taxon>
        <taxon>Arenivirga</taxon>
    </lineage>
</organism>
<accession>A0AA37UPQ4</accession>
<evidence type="ECO:0000313" key="3">
    <source>
        <dbReference type="Proteomes" id="UP001157160"/>
    </source>
</evidence>
<proteinExistence type="predicted"/>
<dbReference type="Proteomes" id="UP001157160">
    <property type="component" value="Unassembled WGS sequence"/>
</dbReference>
<dbReference type="EMBL" id="BSUL01000001">
    <property type="protein sequence ID" value="GMA29660.1"/>
    <property type="molecule type" value="Genomic_DNA"/>
</dbReference>
<evidence type="ECO:0000313" key="2">
    <source>
        <dbReference type="EMBL" id="GMA29660.1"/>
    </source>
</evidence>
<feature type="transmembrane region" description="Helical" evidence="1">
    <location>
        <begin position="58"/>
        <end position="77"/>
    </location>
</feature>
<evidence type="ECO:0000256" key="1">
    <source>
        <dbReference type="SAM" id="Phobius"/>
    </source>
</evidence>
<comment type="caution">
    <text evidence="2">The sequence shown here is derived from an EMBL/GenBank/DDBJ whole genome shotgun (WGS) entry which is preliminary data.</text>
</comment>
<protein>
    <submittedName>
        <fullName evidence="2">Membrane protein</fullName>
    </submittedName>
</protein>
<dbReference type="AlphaFoldDB" id="A0AA37UPQ4"/>